<dbReference type="RefSeq" id="WP_379077501.1">
    <property type="nucleotide sequence ID" value="NZ_JBHULL010000007.1"/>
</dbReference>
<evidence type="ECO:0000313" key="2">
    <source>
        <dbReference type="Proteomes" id="UP001597461"/>
    </source>
</evidence>
<evidence type="ECO:0000313" key="1">
    <source>
        <dbReference type="EMBL" id="MFD2582489.1"/>
    </source>
</evidence>
<accession>A0ABW5ML57</accession>
<comment type="caution">
    <text evidence="1">The sequence shown here is derived from an EMBL/GenBank/DDBJ whole genome shotgun (WGS) entry which is preliminary data.</text>
</comment>
<dbReference type="EMBL" id="JBHULL010000007">
    <property type="protein sequence ID" value="MFD2582489.1"/>
    <property type="molecule type" value="Genomic_DNA"/>
</dbReference>
<proteinExistence type="predicted"/>
<sequence>MNEPYSHIICIHPEDKTTSFLSIIGAQLEKYYHTIPADQDSHNKLIDSIAAYHGNALIVFLGHGSHNCLFGSCDSPTGGKAVFLNLDFTRKLFIGHDVLLVSCNSADFLNKQNSFRNAIGFGNIISSEDEASHEAEYITGVYRDLDADAITIFNDCFSSSVAEAIKLLASGAISFKELYTYLIYFLNKKINKVLLDKGLEKRLAISELLFETRSEMKFF</sequence>
<reference evidence="2" key="1">
    <citation type="journal article" date="2019" name="Int. J. Syst. Evol. Microbiol.">
        <title>The Global Catalogue of Microorganisms (GCM) 10K type strain sequencing project: providing services to taxonomists for standard genome sequencing and annotation.</title>
        <authorList>
            <consortium name="The Broad Institute Genomics Platform"/>
            <consortium name="The Broad Institute Genome Sequencing Center for Infectious Disease"/>
            <person name="Wu L."/>
            <person name="Ma J."/>
        </authorList>
    </citation>
    <scope>NUCLEOTIDE SEQUENCE [LARGE SCALE GENOMIC DNA]</scope>
    <source>
        <strain evidence="2">KCTC 42866</strain>
    </source>
</reference>
<dbReference type="Proteomes" id="UP001597461">
    <property type="component" value="Unassembled WGS sequence"/>
</dbReference>
<gene>
    <name evidence="1" type="ORF">ACFSR6_08320</name>
</gene>
<organism evidence="1 2">
    <name type="scientific">Pedobacter vanadiisoli</name>
    <dbReference type="NCBI Taxonomy" id="1761975"/>
    <lineage>
        <taxon>Bacteria</taxon>
        <taxon>Pseudomonadati</taxon>
        <taxon>Bacteroidota</taxon>
        <taxon>Sphingobacteriia</taxon>
        <taxon>Sphingobacteriales</taxon>
        <taxon>Sphingobacteriaceae</taxon>
        <taxon>Pedobacter</taxon>
    </lineage>
</organism>
<keyword evidence="2" id="KW-1185">Reference proteome</keyword>
<name>A0ABW5ML57_9SPHI</name>
<evidence type="ECO:0008006" key="3">
    <source>
        <dbReference type="Google" id="ProtNLM"/>
    </source>
</evidence>
<protein>
    <recommendedName>
        <fullName evidence="3">CHAT domain-containing protein</fullName>
    </recommendedName>
</protein>